<reference evidence="2 3" key="1">
    <citation type="submission" date="2014-04" db="EMBL/GenBank/DDBJ databases">
        <title>A comprehensive comparison of genomes of Erythrobacter spp. strains.</title>
        <authorList>
            <person name="Zheng Q."/>
        </authorList>
    </citation>
    <scope>NUCLEOTIDE SEQUENCE [LARGE SCALE GENOMIC DNA]</scope>
    <source>
        <strain evidence="2 3">DSM 6997</strain>
    </source>
</reference>
<comment type="caution">
    <text evidence="2">The sequence shown here is derived from an EMBL/GenBank/DDBJ whole genome shotgun (WGS) entry which is preliminary data.</text>
</comment>
<evidence type="ECO:0000313" key="2">
    <source>
        <dbReference type="EMBL" id="KEO91839.1"/>
    </source>
</evidence>
<dbReference type="STRING" id="1044.EH31_03970"/>
<dbReference type="AlphaFoldDB" id="A0A074MEC5"/>
<evidence type="ECO:0000256" key="1">
    <source>
        <dbReference type="SAM" id="MobiDB-lite"/>
    </source>
</evidence>
<organism evidence="2 3">
    <name type="scientific">Erythrobacter longus</name>
    <dbReference type="NCBI Taxonomy" id="1044"/>
    <lineage>
        <taxon>Bacteria</taxon>
        <taxon>Pseudomonadati</taxon>
        <taxon>Pseudomonadota</taxon>
        <taxon>Alphaproteobacteria</taxon>
        <taxon>Sphingomonadales</taxon>
        <taxon>Erythrobacteraceae</taxon>
        <taxon>Erythrobacter/Porphyrobacter group</taxon>
        <taxon>Erythrobacter</taxon>
    </lineage>
</organism>
<sequence length="167" mass="17783">MLSPGTAHAQSGAKEDSIGEDAVDAVTQPLSDLNLRSKEIPLILTLAQEEPYNLTEVAGCDAVRTEIARLDAVLGPDANEPAERRGLVNRGLQVGGDVLGGMIPFRSIVRRLSGARAERKRWEAAIFAGVARRSFLKGYLAGQACETPEEASVETARDVLGMEASNP</sequence>
<proteinExistence type="predicted"/>
<feature type="region of interest" description="Disordered" evidence="1">
    <location>
        <begin position="1"/>
        <end position="21"/>
    </location>
</feature>
<gene>
    <name evidence="2" type="ORF">EH31_03970</name>
</gene>
<protein>
    <submittedName>
        <fullName evidence="2">Uncharacterized protein</fullName>
    </submittedName>
</protein>
<accession>A0A074MEC5</accession>
<dbReference type="Proteomes" id="UP000027647">
    <property type="component" value="Unassembled WGS sequence"/>
</dbReference>
<keyword evidence="3" id="KW-1185">Reference proteome</keyword>
<name>A0A074MEC5_ERYLO</name>
<evidence type="ECO:0000313" key="3">
    <source>
        <dbReference type="Proteomes" id="UP000027647"/>
    </source>
</evidence>
<dbReference type="EMBL" id="JMIW01000001">
    <property type="protein sequence ID" value="KEO91839.1"/>
    <property type="molecule type" value="Genomic_DNA"/>
</dbReference>
<dbReference type="eggNOG" id="ENOG5032TYP">
    <property type="taxonomic scope" value="Bacteria"/>
</dbReference>